<name>A2ECG3_TRIV3</name>
<keyword evidence="3" id="KW-1185">Reference proteome</keyword>
<gene>
    <name evidence="2" type="ORF">TVAG_060340</name>
</gene>
<accession>A2ECG3</accession>
<protein>
    <submittedName>
        <fullName evidence="2">Uncharacterized protein</fullName>
    </submittedName>
</protein>
<dbReference type="RefSeq" id="XP_001321881.1">
    <property type="nucleotide sequence ID" value="XM_001321846.1"/>
</dbReference>
<proteinExistence type="predicted"/>
<dbReference type="EMBL" id="DS113353">
    <property type="protein sequence ID" value="EAY09658.1"/>
    <property type="molecule type" value="Genomic_DNA"/>
</dbReference>
<sequence>MEYCNLANNFIQNHLINAAIRIFDNEFKISYCNLLHRIDDNMYYQSQPKGKFIVSNCFVLQSNKHVKNGFVNTFNVDSREEKYINFATYFIQEFQAYAENRNKATPLQTPIITPVVTSVGTPVKTNAQTPAGTFFVTPAVTFGVTPAITPAGTPVITPAGTPVITPEKTPLPTEKTPEPSDLPDYLSMNYKHAYRKPIY</sequence>
<dbReference type="KEGG" id="tva:4767581"/>
<feature type="compositionally biased region" description="Low complexity" evidence="1">
    <location>
        <begin position="165"/>
        <end position="174"/>
    </location>
</feature>
<reference evidence="2" key="1">
    <citation type="submission" date="2006-10" db="EMBL/GenBank/DDBJ databases">
        <authorList>
            <person name="Amadeo P."/>
            <person name="Zhao Q."/>
            <person name="Wortman J."/>
            <person name="Fraser-Liggett C."/>
            <person name="Carlton J."/>
        </authorList>
    </citation>
    <scope>NUCLEOTIDE SEQUENCE</scope>
    <source>
        <strain evidence="2">G3</strain>
    </source>
</reference>
<dbReference type="VEuPathDB" id="TrichDB:TVAG_060340"/>
<dbReference type="VEuPathDB" id="TrichDB:TVAGG3_0311700"/>
<dbReference type="AlphaFoldDB" id="A2ECG3"/>
<evidence type="ECO:0000313" key="3">
    <source>
        <dbReference type="Proteomes" id="UP000001542"/>
    </source>
</evidence>
<dbReference type="InParanoid" id="A2ECG3"/>
<dbReference type="STRING" id="5722.A2ECG3"/>
<evidence type="ECO:0000256" key="1">
    <source>
        <dbReference type="SAM" id="MobiDB-lite"/>
    </source>
</evidence>
<reference evidence="2" key="2">
    <citation type="journal article" date="2007" name="Science">
        <title>Draft genome sequence of the sexually transmitted pathogen Trichomonas vaginalis.</title>
        <authorList>
            <person name="Carlton J.M."/>
            <person name="Hirt R.P."/>
            <person name="Silva J.C."/>
            <person name="Delcher A.L."/>
            <person name="Schatz M."/>
            <person name="Zhao Q."/>
            <person name="Wortman J.R."/>
            <person name="Bidwell S.L."/>
            <person name="Alsmark U.C.M."/>
            <person name="Besteiro S."/>
            <person name="Sicheritz-Ponten T."/>
            <person name="Noel C.J."/>
            <person name="Dacks J.B."/>
            <person name="Foster P.G."/>
            <person name="Simillion C."/>
            <person name="Van de Peer Y."/>
            <person name="Miranda-Saavedra D."/>
            <person name="Barton G.J."/>
            <person name="Westrop G.D."/>
            <person name="Mueller S."/>
            <person name="Dessi D."/>
            <person name="Fiori P.L."/>
            <person name="Ren Q."/>
            <person name="Paulsen I."/>
            <person name="Zhang H."/>
            <person name="Bastida-Corcuera F.D."/>
            <person name="Simoes-Barbosa A."/>
            <person name="Brown M.T."/>
            <person name="Hayes R.D."/>
            <person name="Mukherjee M."/>
            <person name="Okumura C.Y."/>
            <person name="Schneider R."/>
            <person name="Smith A.J."/>
            <person name="Vanacova S."/>
            <person name="Villalvazo M."/>
            <person name="Haas B.J."/>
            <person name="Pertea M."/>
            <person name="Feldblyum T.V."/>
            <person name="Utterback T.R."/>
            <person name="Shu C.L."/>
            <person name="Osoegawa K."/>
            <person name="de Jong P.J."/>
            <person name="Hrdy I."/>
            <person name="Horvathova L."/>
            <person name="Zubacova Z."/>
            <person name="Dolezal P."/>
            <person name="Malik S.B."/>
            <person name="Logsdon J.M. Jr."/>
            <person name="Henze K."/>
            <person name="Gupta A."/>
            <person name="Wang C.C."/>
            <person name="Dunne R.L."/>
            <person name="Upcroft J.A."/>
            <person name="Upcroft P."/>
            <person name="White O."/>
            <person name="Salzberg S.L."/>
            <person name="Tang P."/>
            <person name="Chiu C.-H."/>
            <person name="Lee Y.-S."/>
            <person name="Embley T.M."/>
            <person name="Coombs G.H."/>
            <person name="Mottram J.C."/>
            <person name="Tachezy J."/>
            <person name="Fraser-Liggett C.M."/>
            <person name="Johnson P.J."/>
        </authorList>
    </citation>
    <scope>NUCLEOTIDE SEQUENCE [LARGE SCALE GENOMIC DNA]</scope>
    <source>
        <strain evidence="2">G3</strain>
    </source>
</reference>
<feature type="region of interest" description="Disordered" evidence="1">
    <location>
        <begin position="158"/>
        <end position="184"/>
    </location>
</feature>
<organism evidence="2 3">
    <name type="scientific">Trichomonas vaginalis (strain ATCC PRA-98 / G3)</name>
    <dbReference type="NCBI Taxonomy" id="412133"/>
    <lineage>
        <taxon>Eukaryota</taxon>
        <taxon>Metamonada</taxon>
        <taxon>Parabasalia</taxon>
        <taxon>Trichomonadida</taxon>
        <taxon>Trichomonadidae</taxon>
        <taxon>Trichomonas</taxon>
    </lineage>
</organism>
<evidence type="ECO:0000313" key="2">
    <source>
        <dbReference type="EMBL" id="EAY09658.1"/>
    </source>
</evidence>
<dbReference type="Proteomes" id="UP000001542">
    <property type="component" value="Unassembled WGS sequence"/>
</dbReference>